<evidence type="ECO:0000313" key="4">
    <source>
        <dbReference type="Proteomes" id="UP001155059"/>
    </source>
</evidence>
<feature type="transmembrane region" description="Helical" evidence="1">
    <location>
        <begin position="12"/>
        <end position="32"/>
    </location>
</feature>
<dbReference type="Proteomes" id="UP001155163">
    <property type="component" value="Unassembled WGS sequence"/>
</dbReference>
<keyword evidence="1" id="KW-0472">Membrane</keyword>
<evidence type="ECO:0000313" key="2">
    <source>
        <dbReference type="EMBL" id="MCK9796996.1"/>
    </source>
</evidence>
<name>A0A9X1YRY7_9PSED</name>
<dbReference type="InterPro" id="IPR023829">
    <property type="entry name" value="PGA_PgaD"/>
</dbReference>
<dbReference type="Pfam" id="PF13994">
    <property type="entry name" value="PgaD"/>
    <property type="match status" value="1"/>
</dbReference>
<dbReference type="EMBL" id="JALQCW010000007">
    <property type="protein sequence ID" value="MCK9796996.1"/>
    <property type="molecule type" value="Genomic_DNA"/>
</dbReference>
<dbReference type="AlphaFoldDB" id="A0A9X1YRY7"/>
<gene>
    <name evidence="2" type="primary">pgaD</name>
    <name evidence="2" type="ORF">M1B34_04365</name>
    <name evidence="3" type="ORF">M1B35_09980</name>
</gene>
<reference evidence="4 5" key="1">
    <citation type="journal article" date="2022" name="Int. J. Syst. Evol. Microbiol.">
        <title>Pseudomonas aegrilactucae sp. nov. and Pseudomonas morbosilactucae sp. nov., pathogens causing bacterial rot of lettuce in Japan.</title>
        <authorList>
            <person name="Sawada H."/>
            <person name="Fujikawa T."/>
            <person name="Satou M."/>
        </authorList>
    </citation>
    <scope>NUCLEOTIDE SEQUENCE [LARGE SCALE GENOMIC DNA]</scope>
    <source>
        <strain evidence="2 4">MAFF 302030</strain>
        <strain evidence="3 5">MAFF 302046</strain>
    </source>
</reference>
<sequence length="161" mass="18394">MRIIRTRQRPVLLWVDTALTLLAWIGLLYLLARGLWPLLQSHGGPRLEIGLLNALTTLQIYFWVAVFNAAVLIGWARYRQFKARSYPPRQPAPVVDDRRLSESFSLSADNFSRMRRLGTLIVHNDDEGGITHVSTPLLMRMRPEERWPVAQSATRHLAPGS</sequence>
<comment type="caution">
    <text evidence="2">The sequence shown here is derived from an EMBL/GenBank/DDBJ whole genome shotgun (WGS) entry which is preliminary data.</text>
</comment>
<dbReference type="Proteomes" id="UP001155059">
    <property type="component" value="Unassembled WGS sequence"/>
</dbReference>
<feature type="transmembrane region" description="Helical" evidence="1">
    <location>
        <begin position="52"/>
        <end position="76"/>
    </location>
</feature>
<keyword evidence="1" id="KW-1133">Transmembrane helix</keyword>
<evidence type="ECO:0000313" key="5">
    <source>
        <dbReference type="Proteomes" id="UP001155163"/>
    </source>
</evidence>
<organism evidence="2 4">
    <name type="scientific">Pseudomonas morbosilactucae</name>
    <dbReference type="NCBI Taxonomy" id="2938197"/>
    <lineage>
        <taxon>Bacteria</taxon>
        <taxon>Pseudomonadati</taxon>
        <taxon>Pseudomonadota</taxon>
        <taxon>Gammaproteobacteria</taxon>
        <taxon>Pseudomonadales</taxon>
        <taxon>Pseudomonadaceae</taxon>
        <taxon>Pseudomonas</taxon>
    </lineage>
</organism>
<accession>A0A9X1YRY7</accession>
<proteinExistence type="predicted"/>
<protein>
    <submittedName>
        <fullName evidence="2">Poly-beta-1,6-N-acetyl-D-glucosamine biosynthesis protein PgaD</fullName>
    </submittedName>
</protein>
<keyword evidence="1" id="KW-0812">Transmembrane</keyword>
<reference evidence="4 5" key="2">
    <citation type="journal article" date="2023" name="Plant Pathol.">
        <title>Dismantling and reorganizing Pseudomonas marginalis sensu#lato.</title>
        <authorList>
            <person name="Sawada H."/>
            <person name="Fujikawa T."/>
            <person name="Satou M."/>
        </authorList>
    </citation>
    <scope>NUCLEOTIDE SEQUENCE [LARGE SCALE GENOMIC DNA]</scope>
    <source>
        <strain evidence="2 4">MAFF 302030</strain>
        <strain evidence="3 5">MAFF 302046</strain>
    </source>
</reference>
<evidence type="ECO:0000256" key="1">
    <source>
        <dbReference type="SAM" id="Phobius"/>
    </source>
</evidence>
<dbReference type="RefSeq" id="WP_123328859.1">
    <property type="nucleotide sequence ID" value="NZ_JALQCW010000007.1"/>
</dbReference>
<dbReference type="GO" id="GO:0043709">
    <property type="term" value="P:cell adhesion involved in single-species biofilm formation"/>
    <property type="evidence" value="ECO:0007669"/>
    <property type="project" value="InterPro"/>
</dbReference>
<dbReference type="NCBIfam" id="TIGR03940">
    <property type="entry name" value="PGA_PgaD"/>
    <property type="match status" value="1"/>
</dbReference>
<dbReference type="EMBL" id="JALQCX010000014">
    <property type="protein sequence ID" value="MCK9814450.1"/>
    <property type="molecule type" value="Genomic_DNA"/>
</dbReference>
<evidence type="ECO:0000313" key="3">
    <source>
        <dbReference type="EMBL" id="MCK9814450.1"/>
    </source>
</evidence>
<keyword evidence="5" id="KW-1185">Reference proteome</keyword>